<dbReference type="InterPro" id="IPR046373">
    <property type="entry name" value="Acyl-CoA_Oxase/DH_mid-dom_sf"/>
</dbReference>
<dbReference type="InterPro" id="IPR037069">
    <property type="entry name" value="AcylCoA_DH/ox_N_sf"/>
</dbReference>
<dbReference type="InterPro" id="IPR013786">
    <property type="entry name" value="AcylCoA_DH/ox_N"/>
</dbReference>
<sequence>MKYYDPQTLAFLLNDVHKLEDLLKKERFAGFDKQSIDLLLDAVKDFSDSSLYPFVKEMDEKPCFFKDGKVIVHDQFGPIFQKAGEMELIGAFMDEKDGGMQLPLLVFNALYFIMEAANNHVTGYLGLTAGAANLIVNFGTEELKKKYVSKMLEMKWGGTMCLTEPQAGSSLSDITSSAKPTDDGTYSIKGQKIFISASDHQFSDNFIHLVLARVDGAPAGTKGVSLFLVPQYRVNADGSLGDYNHVDVVGEFEKLGQRGYCTNHMAFGDSGESIGYLVGEENKGLTYMFQMMNEARIASGRMGTGIASAAYYASLQYAKERPQGRKRQSSGKKDPSEEQTLIINHPDVKRMLLHQKAIVEGSLSLVLECARYVDMQMVSEGEEKNNYHLLTEILTPIAKTYPSEAGKEAVDLGLQVLGGYGYMMDFILQQYLRDIRIISIYEGTTGIQSLDLLGRKVTMMEGAALKLLAGEIESTIKMAMSKNELKSHAMSLGEGAKLIETCLAHLMPHAMKGNHERYLADATIFMDLFSTVVIGWQWLKIGIASLDQDAAFKQSKLHTMDYFYKYEMSRCKGLQKTICDDSEITIKMEAEMF</sequence>
<dbReference type="InterPro" id="IPR052166">
    <property type="entry name" value="Diverse_Acyl-CoA_DH"/>
</dbReference>
<feature type="domain" description="Acyl-CoA dehydrogenase/oxidase C-terminal" evidence="6">
    <location>
        <begin position="282"/>
        <end position="450"/>
    </location>
</feature>
<dbReference type="Gene3D" id="1.10.540.10">
    <property type="entry name" value="Acyl-CoA dehydrogenase/oxidase, N-terminal domain"/>
    <property type="match status" value="1"/>
</dbReference>
<dbReference type="AlphaFoldDB" id="A0A239HB68"/>
<dbReference type="GO" id="GO:0050660">
    <property type="term" value="F:flavin adenine dinucleotide binding"/>
    <property type="evidence" value="ECO:0007669"/>
    <property type="project" value="InterPro"/>
</dbReference>
<keyword evidence="3 5" id="KW-0285">Flavoprotein</keyword>
<proteinExistence type="inferred from homology"/>
<dbReference type="Pfam" id="PF02770">
    <property type="entry name" value="Acyl-CoA_dh_M"/>
    <property type="match status" value="1"/>
</dbReference>
<protein>
    <submittedName>
        <fullName evidence="10">Butyryl-CoA dehydrogenase</fullName>
    </submittedName>
</protein>
<feature type="domain" description="Acyl-CoA oxidase/dehydrogenase middle" evidence="7">
    <location>
        <begin position="160"/>
        <end position="267"/>
    </location>
</feature>
<evidence type="ECO:0000259" key="7">
    <source>
        <dbReference type="Pfam" id="PF02770"/>
    </source>
</evidence>
<gene>
    <name evidence="10" type="ORF">SAMN05421640_1219</name>
</gene>
<evidence type="ECO:0000256" key="1">
    <source>
        <dbReference type="ARBA" id="ARBA00001974"/>
    </source>
</evidence>
<dbReference type="Gene3D" id="1.20.140.10">
    <property type="entry name" value="Butyryl-CoA Dehydrogenase, subunit A, domain 3"/>
    <property type="match status" value="1"/>
</dbReference>
<dbReference type="EMBL" id="FZPD01000002">
    <property type="protein sequence ID" value="SNS78258.1"/>
    <property type="molecule type" value="Genomic_DNA"/>
</dbReference>
<evidence type="ECO:0000256" key="3">
    <source>
        <dbReference type="ARBA" id="ARBA00022630"/>
    </source>
</evidence>
<evidence type="ECO:0000313" key="10">
    <source>
        <dbReference type="EMBL" id="SNS78258.1"/>
    </source>
</evidence>
<comment type="cofactor">
    <cofactor evidence="1 5">
        <name>FAD</name>
        <dbReference type="ChEBI" id="CHEBI:57692"/>
    </cofactor>
</comment>
<dbReference type="InterPro" id="IPR009100">
    <property type="entry name" value="AcylCoA_DH/oxidase_NM_dom_sf"/>
</dbReference>
<dbReference type="Pfam" id="PF12806">
    <property type="entry name" value="Acyl-CoA_dh_C"/>
    <property type="match status" value="1"/>
</dbReference>
<name>A0A239HB68_EKHLU</name>
<evidence type="ECO:0000313" key="11">
    <source>
        <dbReference type="Proteomes" id="UP000198393"/>
    </source>
</evidence>
<reference evidence="10 11" key="1">
    <citation type="submission" date="2017-06" db="EMBL/GenBank/DDBJ databases">
        <authorList>
            <person name="Kim H.J."/>
            <person name="Triplett B.A."/>
        </authorList>
    </citation>
    <scope>NUCLEOTIDE SEQUENCE [LARGE SCALE GENOMIC DNA]</scope>
    <source>
        <strain evidence="10 11">DSM 19307</strain>
    </source>
</reference>
<dbReference type="InterPro" id="IPR036250">
    <property type="entry name" value="AcylCo_DH-like_C"/>
</dbReference>
<dbReference type="GO" id="GO:0016627">
    <property type="term" value="F:oxidoreductase activity, acting on the CH-CH group of donors"/>
    <property type="evidence" value="ECO:0007669"/>
    <property type="project" value="InterPro"/>
</dbReference>
<dbReference type="PANTHER" id="PTHR42803:SF3">
    <property type="entry name" value="ACYL-COA DEHYDROGENASE-RELATED"/>
    <property type="match status" value="1"/>
</dbReference>
<dbReference type="Gene3D" id="2.40.110.10">
    <property type="entry name" value="Butyryl-CoA Dehydrogenase, subunit A, domain 2"/>
    <property type="match status" value="1"/>
</dbReference>
<dbReference type="Pfam" id="PF00441">
    <property type="entry name" value="Acyl-CoA_dh_1"/>
    <property type="match status" value="1"/>
</dbReference>
<organism evidence="10 11">
    <name type="scientific">Ekhidna lutea</name>
    <dbReference type="NCBI Taxonomy" id="447679"/>
    <lineage>
        <taxon>Bacteria</taxon>
        <taxon>Pseudomonadati</taxon>
        <taxon>Bacteroidota</taxon>
        <taxon>Cytophagia</taxon>
        <taxon>Cytophagales</taxon>
        <taxon>Reichenbachiellaceae</taxon>
        <taxon>Ekhidna</taxon>
    </lineage>
</organism>
<evidence type="ECO:0000256" key="2">
    <source>
        <dbReference type="ARBA" id="ARBA00009347"/>
    </source>
</evidence>
<dbReference type="InterPro" id="IPR025878">
    <property type="entry name" value="Acyl-CoA_dh-like_C_dom"/>
</dbReference>
<evidence type="ECO:0000259" key="6">
    <source>
        <dbReference type="Pfam" id="PF00441"/>
    </source>
</evidence>
<evidence type="ECO:0000259" key="8">
    <source>
        <dbReference type="Pfam" id="PF02771"/>
    </source>
</evidence>
<evidence type="ECO:0000259" key="9">
    <source>
        <dbReference type="Pfam" id="PF12806"/>
    </source>
</evidence>
<keyword evidence="4 5" id="KW-0274">FAD</keyword>
<dbReference type="RefSeq" id="WP_089355969.1">
    <property type="nucleotide sequence ID" value="NZ_FZPD01000002.1"/>
</dbReference>
<evidence type="ECO:0000256" key="4">
    <source>
        <dbReference type="ARBA" id="ARBA00022827"/>
    </source>
</evidence>
<feature type="domain" description="Acyl-CoA dehydrogenase/oxidase N-terminal" evidence="8">
    <location>
        <begin position="38"/>
        <end position="154"/>
    </location>
</feature>
<dbReference type="OrthoDB" id="9764422at2"/>
<dbReference type="InterPro" id="IPR009075">
    <property type="entry name" value="AcylCo_DH/oxidase_C"/>
</dbReference>
<feature type="domain" description="Acetyl-CoA dehydrogenase-like C-terminal" evidence="9">
    <location>
        <begin position="469"/>
        <end position="588"/>
    </location>
</feature>
<dbReference type="PANTHER" id="PTHR42803">
    <property type="entry name" value="ACYL-COA DEHYDROGENASE"/>
    <property type="match status" value="1"/>
</dbReference>
<dbReference type="SUPFAM" id="SSF56645">
    <property type="entry name" value="Acyl-CoA dehydrogenase NM domain-like"/>
    <property type="match status" value="1"/>
</dbReference>
<dbReference type="SUPFAM" id="SSF47203">
    <property type="entry name" value="Acyl-CoA dehydrogenase C-terminal domain-like"/>
    <property type="match status" value="1"/>
</dbReference>
<keyword evidence="11" id="KW-1185">Reference proteome</keyword>
<dbReference type="InterPro" id="IPR006091">
    <property type="entry name" value="Acyl-CoA_Oxase/DH_mid-dom"/>
</dbReference>
<evidence type="ECO:0000256" key="5">
    <source>
        <dbReference type="RuleBase" id="RU362125"/>
    </source>
</evidence>
<keyword evidence="5" id="KW-0560">Oxidoreductase</keyword>
<comment type="similarity">
    <text evidence="2 5">Belongs to the acyl-CoA dehydrogenase family.</text>
</comment>
<dbReference type="Proteomes" id="UP000198393">
    <property type="component" value="Unassembled WGS sequence"/>
</dbReference>
<accession>A0A239HB68</accession>
<dbReference type="Pfam" id="PF02771">
    <property type="entry name" value="Acyl-CoA_dh_N"/>
    <property type="match status" value="1"/>
</dbReference>